<proteinExistence type="predicted"/>
<dbReference type="CDD" id="cd02440">
    <property type="entry name" value="AdoMet_MTases"/>
    <property type="match status" value="1"/>
</dbReference>
<protein>
    <recommendedName>
        <fullName evidence="4">Methyltransferase domain-containing protein</fullName>
    </recommendedName>
</protein>
<keyword evidence="1" id="KW-0472">Membrane</keyword>
<evidence type="ECO:0008006" key="4">
    <source>
        <dbReference type="Google" id="ProtNLM"/>
    </source>
</evidence>
<dbReference type="EMBL" id="MFIF01000009">
    <property type="protein sequence ID" value="OGF87060.1"/>
    <property type="molecule type" value="Genomic_DNA"/>
</dbReference>
<dbReference type="Pfam" id="PF13489">
    <property type="entry name" value="Methyltransf_23"/>
    <property type="match status" value="1"/>
</dbReference>
<dbReference type="PANTHER" id="PTHR43861:SF6">
    <property type="entry name" value="METHYLTRANSFERASE TYPE 11"/>
    <property type="match status" value="1"/>
</dbReference>
<evidence type="ECO:0000313" key="2">
    <source>
        <dbReference type="EMBL" id="OGF87060.1"/>
    </source>
</evidence>
<dbReference type="AlphaFoldDB" id="A0A1F5XGR4"/>
<comment type="caution">
    <text evidence="2">The sequence shown here is derived from an EMBL/GenBank/DDBJ whole genome shotgun (WGS) entry which is preliminary data.</text>
</comment>
<organism evidence="2 3">
    <name type="scientific">Candidatus Giovannonibacteria bacterium RIFCSPLOWO2_01_FULL_46_32</name>
    <dbReference type="NCBI Taxonomy" id="1798353"/>
    <lineage>
        <taxon>Bacteria</taxon>
        <taxon>Candidatus Giovannoniibacteriota</taxon>
    </lineage>
</organism>
<feature type="transmembrane region" description="Helical" evidence="1">
    <location>
        <begin position="248"/>
        <end position="269"/>
    </location>
</feature>
<reference evidence="2 3" key="1">
    <citation type="journal article" date="2016" name="Nat. Commun.">
        <title>Thousands of microbial genomes shed light on interconnected biogeochemical processes in an aquifer system.</title>
        <authorList>
            <person name="Anantharaman K."/>
            <person name="Brown C.T."/>
            <person name="Hug L.A."/>
            <person name="Sharon I."/>
            <person name="Castelle C.J."/>
            <person name="Probst A.J."/>
            <person name="Thomas B.C."/>
            <person name="Singh A."/>
            <person name="Wilkins M.J."/>
            <person name="Karaoz U."/>
            <person name="Brodie E.L."/>
            <person name="Williams K.H."/>
            <person name="Hubbard S.S."/>
            <person name="Banfield J.F."/>
        </authorList>
    </citation>
    <scope>NUCLEOTIDE SEQUENCE [LARGE SCALE GENOMIC DNA]</scope>
</reference>
<evidence type="ECO:0000313" key="3">
    <source>
        <dbReference type="Proteomes" id="UP000177346"/>
    </source>
</evidence>
<dbReference type="PANTHER" id="PTHR43861">
    <property type="entry name" value="TRANS-ACONITATE 2-METHYLTRANSFERASE-RELATED"/>
    <property type="match status" value="1"/>
</dbReference>
<dbReference type="InterPro" id="IPR029063">
    <property type="entry name" value="SAM-dependent_MTases_sf"/>
</dbReference>
<accession>A0A1F5XGR4</accession>
<name>A0A1F5XGR4_9BACT</name>
<dbReference type="Gene3D" id="3.40.50.150">
    <property type="entry name" value="Vaccinia Virus protein VP39"/>
    <property type="match status" value="1"/>
</dbReference>
<keyword evidence="1" id="KW-0812">Transmembrane</keyword>
<keyword evidence="1" id="KW-1133">Transmembrane helix</keyword>
<sequence length="277" mass="31126">MNQARCTICSNAANNLTKDAELSIYECSLCSHVFTVIPAARQKKYNHDYFSKEHENWFKNPNTKLFRFIADQVNAHFGHKNIALLDVGCGNGDFLKFFANYRKKTALYGVDIARLFEDANISFMHGDFNTMELKQNFDVVTSLMAIEHMENPVLFTKNIFSALGREGIAVVATINSNGLIYRLADLLKALGIMGPYDRLYDHAHLQHYTNASLKKLLENCGFEILLQRNHNFPLAALDVPKSNAVLEAVYRAGVAAVFTLTAVFGGGMMQTIICRKK</sequence>
<evidence type="ECO:0000256" key="1">
    <source>
        <dbReference type="SAM" id="Phobius"/>
    </source>
</evidence>
<dbReference type="SUPFAM" id="SSF53335">
    <property type="entry name" value="S-adenosyl-L-methionine-dependent methyltransferases"/>
    <property type="match status" value="1"/>
</dbReference>
<dbReference type="Proteomes" id="UP000177346">
    <property type="component" value="Unassembled WGS sequence"/>
</dbReference>
<gene>
    <name evidence="2" type="ORF">A3B19_01355</name>
</gene>